<dbReference type="EMBL" id="VUJX02000001">
    <property type="protein sequence ID" value="KAL0942998.1"/>
    <property type="molecule type" value="Genomic_DNA"/>
</dbReference>
<reference evidence="1 2" key="1">
    <citation type="journal article" date="2020" name="Phytopathology">
        <title>Genome Sequence Resources of Colletotrichum truncatum, C. plurivorum, C. musicola, and C. sojae: Four Species Pathogenic to Soybean (Glycine max).</title>
        <authorList>
            <person name="Rogerio F."/>
            <person name="Boufleur T.R."/>
            <person name="Ciampi-Guillardi M."/>
            <person name="Sukno S.A."/>
            <person name="Thon M.R."/>
            <person name="Massola Junior N.S."/>
            <person name="Baroncelli R."/>
        </authorList>
    </citation>
    <scope>NUCLEOTIDE SEQUENCE [LARGE SCALE GENOMIC DNA]</scope>
    <source>
        <strain evidence="1 2">CMES1059</strain>
    </source>
</reference>
<comment type="caution">
    <text evidence="1">The sequence shown here is derived from an EMBL/GenBank/DDBJ whole genome shotgun (WGS) entry which is preliminary data.</text>
</comment>
<keyword evidence="1" id="KW-0808">Transferase</keyword>
<organism evidence="1 2">
    <name type="scientific">Colletotrichum truncatum</name>
    <name type="common">Anthracnose fungus</name>
    <name type="synonym">Colletotrichum capsici</name>
    <dbReference type="NCBI Taxonomy" id="5467"/>
    <lineage>
        <taxon>Eukaryota</taxon>
        <taxon>Fungi</taxon>
        <taxon>Dikarya</taxon>
        <taxon>Ascomycota</taxon>
        <taxon>Pezizomycotina</taxon>
        <taxon>Sordariomycetes</taxon>
        <taxon>Hypocreomycetidae</taxon>
        <taxon>Glomerellales</taxon>
        <taxon>Glomerellaceae</taxon>
        <taxon>Colletotrichum</taxon>
        <taxon>Colletotrichum truncatum species complex</taxon>
    </lineage>
</organism>
<keyword evidence="2" id="KW-1185">Reference proteome</keyword>
<accession>A0ACC3ZFU6</accession>
<protein>
    <submittedName>
        <fullName evidence="1">Family carbohydrate kinase</fullName>
    </submittedName>
</protein>
<proteinExistence type="predicted"/>
<evidence type="ECO:0000313" key="2">
    <source>
        <dbReference type="Proteomes" id="UP000805649"/>
    </source>
</evidence>
<sequence>MVVIDEIHFHGGRVLRDVPGGSGFYSTLGARLAVPQSESKTICCLIPAGDDFPSSAISQIQDWGVEVKLQKIAGSPSTRGLLCYKDDVFGDKTFRYTSPPLRPDLSKLPEALLRSSAIHTLASPEDLASQTDTLKTLRGMSTTTQPLIAWEPSPLHCKGAWKDHLDVAGRVGVVSPNDNEVTAMQGTGLGTPYSRSRVEAAASMISGDWDTDEMLERRWVTVVRCGEHGCLVIPRCADPLWLPPYHDIGSEKVVDATGAGNAFLGAFAVAFEKMGDEVLASAYGAVAASFVIEQVGPPGREVVDGREVWNGEEFEARLSGYKDKLASWDTRVESRDLFKRNPEWRGRWGVLFG</sequence>
<dbReference type="Proteomes" id="UP000805649">
    <property type="component" value="Unassembled WGS sequence"/>
</dbReference>
<gene>
    <name evidence="1" type="ORF">CTRU02_200884</name>
</gene>
<keyword evidence="1" id="KW-0418">Kinase</keyword>
<evidence type="ECO:0000313" key="1">
    <source>
        <dbReference type="EMBL" id="KAL0942998.1"/>
    </source>
</evidence>
<name>A0ACC3ZFU6_COLTU</name>